<proteinExistence type="predicted"/>
<evidence type="ECO:0000313" key="2">
    <source>
        <dbReference type="Proteomes" id="UP000646911"/>
    </source>
</evidence>
<sequence>MQNDPINVPTSLFSASSRLNCAKKSNHHLLHGFACRLNKKQGPISKHIKKQQFIKKIIYLDIT</sequence>
<protein>
    <submittedName>
        <fullName evidence="1">Uncharacterized protein</fullName>
    </submittedName>
</protein>
<reference evidence="1 2" key="1">
    <citation type="submission" date="2020-08" db="EMBL/GenBank/DDBJ databases">
        <title>Novel species isolated from subtropical streams in China.</title>
        <authorList>
            <person name="Lu H."/>
        </authorList>
    </citation>
    <scope>NUCLEOTIDE SEQUENCE [LARGE SCALE GENOMIC DNA]</scope>
    <source>
        <strain evidence="1 2">NL8W</strain>
    </source>
</reference>
<comment type="caution">
    <text evidence="1">The sequence shown here is derived from an EMBL/GenBank/DDBJ whole genome shotgun (WGS) entry which is preliminary data.</text>
</comment>
<gene>
    <name evidence="1" type="ORF">H8L47_00125</name>
</gene>
<dbReference type="Proteomes" id="UP000646911">
    <property type="component" value="Unassembled WGS sequence"/>
</dbReference>
<dbReference type="EMBL" id="JACOFX010000001">
    <property type="protein sequence ID" value="MBC3905960.1"/>
    <property type="molecule type" value="Genomic_DNA"/>
</dbReference>
<keyword evidence="2" id="KW-1185">Reference proteome</keyword>
<name>A0ABR6Z2R7_9BURK</name>
<organism evidence="1 2">
    <name type="scientific">Undibacterium umbellatum</name>
    <dbReference type="NCBI Taxonomy" id="2762300"/>
    <lineage>
        <taxon>Bacteria</taxon>
        <taxon>Pseudomonadati</taxon>
        <taxon>Pseudomonadota</taxon>
        <taxon>Betaproteobacteria</taxon>
        <taxon>Burkholderiales</taxon>
        <taxon>Oxalobacteraceae</taxon>
        <taxon>Undibacterium</taxon>
    </lineage>
</organism>
<accession>A0ABR6Z2R7</accession>
<evidence type="ECO:0000313" key="1">
    <source>
        <dbReference type="EMBL" id="MBC3905960.1"/>
    </source>
</evidence>